<dbReference type="EMBL" id="HG996475">
    <property type="protein sequence ID" value="CAG1864444.1"/>
    <property type="molecule type" value="Genomic_DNA"/>
</dbReference>
<evidence type="ECO:0000313" key="2">
    <source>
        <dbReference type="EnsemblPlants" id="Ma11_p13070.1"/>
    </source>
</evidence>
<reference evidence="1" key="1">
    <citation type="submission" date="2021-03" db="EMBL/GenBank/DDBJ databases">
        <authorList>
            <consortium name="Genoscope - CEA"/>
            <person name="William W."/>
        </authorList>
    </citation>
    <scope>NUCLEOTIDE SEQUENCE</scope>
    <source>
        <strain evidence="1">Doubled-haploid Pahang</strain>
    </source>
</reference>
<sequence>MTLATNLLPNVSMKSVSMKSMINSSKCLNFFPQNTSVQALRTTQQLRNILPHRNYNIKKQTKILTLSLM</sequence>
<dbReference type="Gramene" id="Ma11_t13070.1">
    <property type="protein sequence ID" value="Ma11_p13070.1"/>
    <property type="gene ID" value="Ma11_g13070"/>
</dbReference>
<gene>
    <name evidence="1" type="ORF">GSMUA_11840.1</name>
</gene>
<keyword evidence="3" id="KW-1185">Reference proteome</keyword>
<dbReference type="Proteomes" id="UP000012960">
    <property type="component" value="Unplaced"/>
</dbReference>
<name>A0A804L7B5_MUSAM</name>
<dbReference type="InParanoid" id="A0A804L7B5"/>
<protein>
    <submittedName>
        <fullName evidence="1">(wild Malaysian banana) hypothetical protein</fullName>
    </submittedName>
</protein>
<reference evidence="2" key="2">
    <citation type="submission" date="2021-05" db="UniProtKB">
        <authorList>
            <consortium name="EnsemblPlants"/>
        </authorList>
    </citation>
    <scope>IDENTIFICATION</scope>
    <source>
        <strain evidence="2">subsp. malaccensis</strain>
    </source>
</reference>
<evidence type="ECO:0000313" key="3">
    <source>
        <dbReference type="Proteomes" id="UP000012960"/>
    </source>
</evidence>
<organism evidence="2 3">
    <name type="scientific">Musa acuminata subsp. malaccensis</name>
    <name type="common">Wild banana</name>
    <name type="synonym">Musa malaccensis</name>
    <dbReference type="NCBI Taxonomy" id="214687"/>
    <lineage>
        <taxon>Eukaryota</taxon>
        <taxon>Viridiplantae</taxon>
        <taxon>Streptophyta</taxon>
        <taxon>Embryophyta</taxon>
        <taxon>Tracheophyta</taxon>
        <taxon>Spermatophyta</taxon>
        <taxon>Magnoliopsida</taxon>
        <taxon>Liliopsida</taxon>
        <taxon>Zingiberales</taxon>
        <taxon>Musaceae</taxon>
        <taxon>Musa</taxon>
    </lineage>
</organism>
<dbReference type="EnsemblPlants" id="Ma11_t13070.1">
    <property type="protein sequence ID" value="Ma11_p13070.1"/>
    <property type="gene ID" value="Ma11_g13070"/>
</dbReference>
<evidence type="ECO:0000313" key="1">
    <source>
        <dbReference type="EMBL" id="CAG1864444.1"/>
    </source>
</evidence>
<dbReference type="AlphaFoldDB" id="A0A804L7B5"/>
<accession>A0A804L7B5</accession>
<proteinExistence type="predicted"/>